<protein>
    <submittedName>
        <fullName evidence="6">LysR substrate-binding domain-containing protein</fullName>
    </submittedName>
</protein>
<dbReference type="Gene3D" id="1.10.10.10">
    <property type="entry name" value="Winged helix-like DNA-binding domain superfamily/Winged helix DNA-binding domain"/>
    <property type="match status" value="1"/>
</dbReference>
<dbReference type="RefSeq" id="WP_304377567.1">
    <property type="nucleotide sequence ID" value="NZ_JAUOZU010000012.1"/>
</dbReference>
<dbReference type="SUPFAM" id="SSF46785">
    <property type="entry name" value="Winged helix' DNA-binding domain"/>
    <property type="match status" value="1"/>
</dbReference>
<reference evidence="6" key="1">
    <citation type="journal article" date="2015" name="Int. J. Syst. Evol. Microbiol.">
        <title>Rhizobium alvei sp. nov., isolated from a freshwater river.</title>
        <authorList>
            <person name="Sheu S.Y."/>
            <person name="Huang H.W."/>
            <person name="Young C.C."/>
            <person name="Chen W.M."/>
        </authorList>
    </citation>
    <scope>NUCLEOTIDE SEQUENCE</scope>
    <source>
        <strain evidence="6">TNR-22</strain>
    </source>
</reference>
<organism evidence="6 7">
    <name type="scientific">Rhizobium alvei</name>
    <dbReference type="NCBI Taxonomy" id="1132659"/>
    <lineage>
        <taxon>Bacteria</taxon>
        <taxon>Pseudomonadati</taxon>
        <taxon>Pseudomonadota</taxon>
        <taxon>Alphaproteobacteria</taxon>
        <taxon>Hyphomicrobiales</taxon>
        <taxon>Rhizobiaceae</taxon>
        <taxon>Rhizobium/Agrobacterium group</taxon>
        <taxon>Rhizobium</taxon>
    </lineage>
</organism>
<comment type="caution">
    <text evidence="6">The sequence shown here is derived from an EMBL/GenBank/DDBJ whole genome shotgun (WGS) entry which is preliminary data.</text>
</comment>
<sequence>MRNLNLVHLNGLRALEAVGRTGSLQAAAEELGVTAGAISQQISKAEAQLGKQIFERRPKGLVLTAAGRSMLPKLRQGFGLLSEAVATVRGDDDRTLTISVAPVFAARWLVRRLDGFFRLHPDIDIRIDATSRLIDPATSDIDLAIRVGRGEWPGVDAELLLAQEIFPVVAPALAEKLREPRDLLALPVVIDSQAMFDWSLWLQAAGLTGASINPRHHLNEASLCLDAVIAGQGVMLGWQTLTVDAILGSCLLAPFPIRATTGFAHYIVTAKGRRETAKARAFKTWLKAELAESMAALDAVIGYQEPAL</sequence>
<dbReference type="Gene3D" id="3.40.190.10">
    <property type="entry name" value="Periplasmic binding protein-like II"/>
    <property type="match status" value="2"/>
</dbReference>
<dbReference type="InterPro" id="IPR036388">
    <property type="entry name" value="WH-like_DNA-bd_sf"/>
</dbReference>
<dbReference type="SUPFAM" id="SSF53850">
    <property type="entry name" value="Periplasmic binding protein-like II"/>
    <property type="match status" value="1"/>
</dbReference>
<keyword evidence="3" id="KW-0238">DNA-binding</keyword>
<dbReference type="EMBL" id="JAUOZU010000012">
    <property type="protein sequence ID" value="MDO6965638.1"/>
    <property type="molecule type" value="Genomic_DNA"/>
</dbReference>
<evidence type="ECO:0000313" key="7">
    <source>
        <dbReference type="Proteomes" id="UP001174932"/>
    </source>
</evidence>
<keyword evidence="7" id="KW-1185">Reference proteome</keyword>
<evidence type="ECO:0000256" key="1">
    <source>
        <dbReference type="ARBA" id="ARBA00009437"/>
    </source>
</evidence>
<evidence type="ECO:0000256" key="3">
    <source>
        <dbReference type="ARBA" id="ARBA00023125"/>
    </source>
</evidence>
<dbReference type="Pfam" id="PF00126">
    <property type="entry name" value="HTH_1"/>
    <property type="match status" value="1"/>
</dbReference>
<dbReference type="PANTHER" id="PTHR30537:SF74">
    <property type="entry name" value="HTH-TYPE TRANSCRIPTIONAL REGULATOR TRPI"/>
    <property type="match status" value="1"/>
</dbReference>
<comment type="similarity">
    <text evidence="1">Belongs to the LysR transcriptional regulatory family.</text>
</comment>
<name>A0ABT8YPJ2_9HYPH</name>
<dbReference type="InterPro" id="IPR000847">
    <property type="entry name" value="LysR_HTH_N"/>
</dbReference>
<evidence type="ECO:0000259" key="5">
    <source>
        <dbReference type="PROSITE" id="PS50931"/>
    </source>
</evidence>
<keyword evidence="2" id="KW-0805">Transcription regulation</keyword>
<evidence type="ECO:0000313" key="6">
    <source>
        <dbReference type="EMBL" id="MDO6965638.1"/>
    </source>
</evidence>
<accession>A0ABT8YPJ2</accession>
<evidence type="ECO:0000256" key="2">
    <source>
        <dbReference type="ARBA" id="ARBA00023015"/>
    </source>
</evidence>
<evidence type="ECO:0000256" key="4">
    <source>
        <dbReference type="ARBA" id="ARBA00023163"/>
    </source>
</evidence>
<gene>
    <name evidence="6" type="ORF">Q4481_16860</name>
</gene>
<dbReference type="Pfam" id="PF03466">
    <property type="entry name" value="LysR_substrate"/>
    <property type="match status" value="1"/>
</dbReference>
<dbReference type="PROSITE" id="PS50931">
    <property type="entry name" value="HTH_LYSR"/>
    <property type="match status" value="1"/>
</dbReference>
<dbReference type="InterPro" id="IPR058163">
    <property type="entry name" value="LysR-type_TF_proteobact-type"/>
</dbReference>
<proteinExistence type="inferred from homology"/>
<keyword evidence="4" id="KW-0804">Transcription</keyword>
<dbReference type="CDD" id="cd08432">
    <property type="entry name" value="PBP2_GcdR_TrpI_HvrB_AmpR_like"/>
    <property type="match status" value="1"/>
</dbReference>
<reference evidence="6" key="2">
    <citation type="submission" date="2023-07" db="EMBL/GenBank/DDBJ databases">
        <authorList>
            <person name="Shen H."/>
        </authorList>
    </citation>
    <scope>NUCLEOTIDE SEQUENCE</scope>
    <source>
        <strain evidence="6">TNR-22</strain>
    </source>
</reference>
<dbReference type="InterPro" id="IPR036390">
    <property type="entry name" value="WH_DNA-bd_sf"/>
</dbReference>
<feature type="domain" description="HTH lysR-type" evidence="5">
    <location>
        <begin position="7"/>
        <end position="64"/>
    </location>
</feature>
<dbReference type="Proteomes" id="UP001174932">
    <property type="component" value="Unassembled WGS sequence"/>
</dbReference>
<dbReference type="PANTHER" id="PTHR30537">
    <property type="entry name" value="HTH-TYPE TRANSCRIPTIONAL REGULATOR"/>
    <property type="match status" value="1"/>
</dbReference>
<dbReference type="InterPro" id="IPR005119">
    <property type="entry name" value="LysR_subst-bd"/>
</dbReference>